<dbReference type="SUPFAM" id="SSF53098">
    <property type="entry name" value="Ribonuclease H-like"/>
    <property type="match status" value="1"/>
</dbReference>
<protein>
    <submittedName>
        <fullName evidence="2">Putative orf</fullName>
    </submittedName>
</protein>
<dbReference type="EMBL" id="LCAB01000007">
    <property type="protein sequence ID" value="KKR83174.1"/>
    <property type="molecule type" value="Genomic_DNA"/>
</dbReference>
<dbReference type="InterPro" id="IPR047655">
    <property type="entry name" value="Transpos_IS630-like"/>
</dbReference>
<evidence type="ECO:0000313" key="3">
    <source>
        <dbReference type="Proteomes" id="UP000034601"/>
    </source>
</evidence>
<dbReference type="NCBIfam" id="NF033545">
    <property type="entry name" value="transpos_IS630"/>
    <property type="match status" value="1"/>
</dbReference>
<dbReference type="Gene3D" id="3.30.420.10">
    <property type="entry name" value="Ribonuclease H-like superfamily/Ribonuclease H"/>
    <property type="match status" value="1"/>
</dbReference>
<reference evidence="2 3" key="1">
    <citation type="journal article" date="2015" name="Nature">
        <title>rRNA introns, odd ribosomes, and small enigmatic genomes across a large radiation of phyla.</title>
        <authorList>
            <person name="Brown C.T."/>
            <person name="Hug L.A."/>
            <person name="Thomas B.C."/>
            <person name="Sharon I."/>
            <person name="Castelle C.J."/>
            <person name="Singh A."/>
            <person name="Wilkins M.J."/>
            <person name="Williams K.H."/>
            <person name="Banfield J.F."/>
        </authorList>
    </citation>
    <scope>NUCLEOTIDE SEQUENCE [LARGE SCALE GENOMIC DNA]</scope>
</reference>
<gene>
    <name evidence="2" type="ORF">UU29_C0007G0044</name>
</gene>
<proteinExistence type="predicted"/>
<name>A0A0G0U262_9BACT</name>
<dbReference type="InterPro" id="IPR038717">
    <property type="entry name" value="Tc1-like_DDE_dom"/>
</dbReference>
<sequence>MQTHPQHNTRPSYGWILKGTDKLIKSNTGRDRLNLNGALNAKTHDVIIREDLRINSTSTINLLDQLLEKHPTGRIYLIWDNARYYYSRQVQNYLRYHPRLIPKFLPPYSPNLNLIERLWRLFHQKVTYNQYYDTFPKFKESCLNFFENIYLYQKEMSTLLTDSFQLIST</sequence>
<organism evidence="2 3">
    <name type="scientific">Candidatus Daviesbacteria bacterium GW2011_GWA2_40_9</name>
    <dbReference type="NCBI Taxonomy" id="1618424"/>
    <lineage>
        <taxon>Bacteria</taxon>
        <taxon>Candidatus Daviesiibacteriota</taxon>
    </lineage>
</organism>
<comment type="caution">
    <text evidence="2">The sequence shown here is derived from an EMBL/GenBank/DDBJ whole genome shotgun (WGS) entry which is preliminary data.</text>
</comment>
<dbReference type="GO" id="GO:0003676">
    <property type="term" value="F:nucleic acid binding"/>
    <property type="evidence" value="ECO:0007669"/>
    <property type="project" value="InterPro"/>
</dbReference>
<dbReference type="InterPro" id="IPR012337">
    <property type="entry name" value="RNaseH-like_sf"/>
</dbReference>
<dbReference type="InterPro" id="IPR036397">
    <property type="entry name" value="RNaseH_sf"/>
</dbReference>
<dbReference type="Proteomes" id="UP000034601">
    <property type="component" value="Unassembled WGS sequence"/>
</dbReference>
<dbReference type="Pfam" id="PF13358">
    <property type="entry name" value="DDE_3"/>
    <property type="match status" value="1"/>
</dbReference>
<evidence type="ECO:0000259" key="1">
    <source>
        <dbReference type="Pfam" id="PF13358"/>
    </source>
</evidence>
<accession>A0A0G0U262</accession>
<dbReference type="AlphaFoldDB" id="A0A0G0U262"/>
<feature type="domain" description="Tc1-like transposase DDE" evidence="1">
    <location>
        <begin position="3"/>
        <end position="137"/>
    </location>
</feature>
<evidence type="ECO:0000313" key="2">
    <source>
        <dbReference type="EMBL" id="KKR83174.1"/>
    </source>
</evidence>